<accession>A0ACC3ANF7</accession>
<evidence type="ECO:0000313" key="1">
    <source>
        <dbReference type="EMBL" id="KAK1138882.1"/>
    </source>
</evidence>
<organism evidence="1 2">
    <name type="scientific">Aspergillus melleus</name>
    <dbReference type="NCBI Taxonomy" id="138277"/>
    <lineage>
        <taxon>Eukaryota</taxon>
        <taxon>Fungi</taxon>
        <taxon>Dikarya</taxon>
        <taxon>Ascomycota</taxon>
        <taxon>Pezizomycotina</taxon>
        <taxon>Eurotiomycetes</taxon>
        <taxon>Eurotiomycetidae</taxon>
        <taxon>Eurotiales</taxon>
        <taxon>Aspergillaceae</taxon>
        <taxon>Aspergillus</taxon>
        <taxon>Aspergillus subgen. Circumdati</taxon>
    </lineage>
</organism>
<dbReference type="EMBL" id="JAOPJF010000125">
    <property type="protein sequence ID" value="KAK1138882.1"/>
    <property type="molecule type" value="Genomic_DNA"/>
</dbReference>
<dbReference type="Proteomes" id="UP001177260">
    <property type="component" value="Unassembled WGS sequence"/>
</dbReference>
<name>A0ACC3ANF7_9EURO</name>
<comment type="caution">
    <text evidence="1">The sequence shown here is derived from an EMBL/GenBank/DDBJ whole genome shotgun (WGS) entry which is preliminary data.</text>
</comment>
<proteinExistence type="predicted"/>
<keyword evidence="2" id="KW-1185">Reference proteome</keyword>
<gene>
    <name evidence="1" type="ORF">N8T08_001709</name>
</gene>
<sequence>MEQNTEISSKIEGTYGSSSHRSLAKNLPPWLESGYASKVVTTVIVNCIRLNSAIGLEGQKVVKVSLTADPSQIEQYAESISKLEYNKAVNVVKRDNAVATGRNLQRRLNETVYWDIILKGAKLIDTATLPRAKGPDDGFEPAEKAAAKRLMEDLGYGLSPESQRQHRTLWKALFDMRKAGISKFLIYRTQEFDTYCKSYPRRCAVTLVNRVTEWERVYRSYIEHLENLVTRFIEGDVARRAYLTYAAVAARINIPGLSWNDASNAWFSPDEEYSFTVKDGAVAVLPDNLGVAFGGRSLLADEKDKAIFMLLSPRDDKFLSVRPLIPVDAGDFLGIFPGKIRYSREFTPKWGIPGPDEGLWLDYSQTTGTLTQMRVAQPGDYANVRLHWELFSETDTSRPRWLWRVSVRALEAIAPLEELVREAYHEEQYLLHQSSLFSPTSFHNIDEWVGPAQNEHSLMMTSIQRHPKCPSKNYRIYFGALKRSNGYKKKNNDYEKKNDDYEKKNDDYEKKNDNYKTKLRNN</sequence>
<evidence type="ECO:0000313" key="2">
    <source>
        <dbReference type="Proteomes" id="UP001177260"/>
    </source>
</evidence>
<reference evidence="1 2" key="1">
    <citation type="journal article" date="2023" name="ACS Omega">
        <title>Identification of the Neoaspergillic Acid Biosynthesis Gene Cluster by Establishing an In Vitro CRISPR-Ribonucleoprotein Genetic System in Aspergillus melleus.</title>
        <authorList>
            <person name="Yuan B."/>
            <person name="Grau M.F."/>
            <person name="Murata R.M."/>
            <person name="Torok T."/>
            <person name="Venkateswaran K."/>
            <person name="Stajich J.E."/>
            <person name="Wang C.C.C."/>
        </authorList>
    </citation>
    <scope>NUCLEOTIDE SEQUENCE [LARGE SCALE GENOMIC DNA]</scope>
    <source>
        <strain evidence="1 2">IMV 1140</strain>
    </source>
</reference>
<protein>
    <submittedName>
        <fullName evidence="1">Uncharacterized protein</fullName>
    </submittedName>
</protein>